<evidence type="ECO:0000256" key="5">
    <source>
        <dbReference type="SAM" id="Phobius"/>
    </source>
</evidence>
<keyword evidence="5" id="KW-1133">Transmembrane helix</keyword>
<evidence type="ECO:0000256" key="2">
    <source>
        <dbReference type="ARBA" id="ARBA00022771"/>
    </source>
</evidence>
<evidence type="ECO:0000256" key="1">
    <source>
        <dbReference type="ARBA" id="ARBA00022723"/>
    </source>
</evidence>
<dbReference type="AlphaFoldDB" id="A0A565B7R4"/>
<keyword evidence="5" id="KW-0812">Transmembrane</keyword>
<dbReference type="PANTHER" id="PTHR13793:SF148">
    <property type="entry name" value="RING_FYVE_PHD ZINC FINGER SUPERFAMILY PROTEIN"/>
    <property type="match status" value="1"/>
</dbReference>
<proteinExistence type="predicted"/>
<dbReference type="InterPro" id="IPR013083">
    <property type="entry name" value="Znf_RING/FYVE/PHD"/>
</dbReference>
<dbReference type="Proteomes" id="UP000489600">
    <property type="component" value="Unassembled WGS sequence"/>
</dbReference>
<dbReference type="InterPro" id="IPR011011">
    <property type="entry name" value="Znf_FYVE_PHD"/>
</dbReference>
<sequence length="167" mass="18764">MCVVCQSTDGDPLNPIVFCDGCDLMVHASCHGNPLVKAIPEGDWFCELCIGSKKNREKKLFSCCLCTTKSGAMKPTKDGLQGGNSLERRKLIRNLIAFSVFFEIIAVVYAIMTIRNEDLDWKLRSFRILPMFLLPALASLAYSSIVTAEIKTPWKSFKQNCWERSMS</sequence>
<dbReference type="SMART" id="SM00249">
    <property type="entry name" value="PHD"/>
    <property type="match status" value="1"/>
</dbReference>
<reference evidence="7" key="1">
    <citation type="submission" date="2019-07" db="EMBL/GenBank/DDBJ databases">
        <authorList>
            <person name="Dittberner H."/>
        </authorList>
    </citation>
    <scope>NUCLEOTIDE SEQUENCE [LARGE SCALE GENOMIC DNA]</scope>
</reference>
<accession>A0A565B7R4</accession>
<dbReference type="Pfam" id="PF00628">
    <property type="entry name" value="PHD"/>
    <property type="match status" value="1"/>
</dbReference>
<dbReference type="InterPro" id="IPR050701">
    <property type="entry name" value="Histone_Mod_Regulator"/>
</dbReference>
<keyword evidence="5" id="KW-0472">Membrane</keyword>
<keyword evidence="2 4" id="KW-0863">Zinc-finger</keyword>
<keyword evidence="8" id="KW-1185">Reference proteome</keyword>
<comment type="caution">
    <text evidence="7">The sequence shown here is derived from an EMBL/GenBank/DDBJ whole genome shotgun (WGS) entry which is preliminary data.</text>
</comment>
<dbReference type="EMBL" id="CABITT030000003">
    <property type="protein sequence ID" value="VVA97383.1"/>
    <property type="molecule type" value="Genomic_DNA"/>
</dbReference>
<name>A0A565B7R4_9BRAS</name>
<organism evidence="7 8">
    <name type="scientific">Arabis nemorensis</name>
    <dbReference type="NCBI Taxonomy" id="586526"/>
    <lineage>
        <taxon>Eukaryota</taxon>
        <taxon>Viridiplantae</taxon>
        <taxon>Streptophyta</taxon>
        <taxon>Embryophyta</taxon>
        <taxon>Tracheophyta</taxon>
        <taxon>Spermatophyta</taxon>
        <taxon>Magnoliopsida</taxon>
        <taxon>eudicotyledons</taxon>
        <taxon>Gunneridae</taxon>
        <taxon>Pentapetalae</taxon>
        <taxon>rosids</taxon>
        <taxon>malvids</taxon>
        <taxon>Brassicales</taxon>
        <taxon>Brassicaceae</taxon>
        <taxon>Arabideae</taxon>
        <taxon>Arabis</taxon>
    </lineage>
</organism>
<dbReference type="InterPro" id="IPR001965">
    <property type="entry name" value="Znf_PHD"/>
</dbReference>
<dbReference type="SUPFAM" id="SSF57903">
    <property type="entry name" value="FYVE/PHD zinc finger"/>
    <property type="match status" value="1"/>
</dbReference>
<evidence type="ECO:0000259" key="6">
    <source>
        <dbReference type="PROSITE" id="PS50016"/>
    </source>
</evidence>
<gene>
    <name evidence="7" type="ORF">ANE_LOCUS7828</name>
</gene>
<evidence type="ECO:0000313" key="7">
    <source>
        <dbReference type="EMBL" id="VVA97383.1"/>
    </source>
</evidence>
<dbReference type="PROSITE" id="PS50016">
    <property type="entry name" value="ZF_PHD_2"/>
    <property type="match status" value="1"/>
</dbReference>
<feature type="transmembrane region" description="Helical" evidence="5">
    <location>
        <begin position="95"/>
        <end position="114"/>
    </location>
</feature>
<dbReference type="PANTHER" id="PTHR13793">
    <property type="entry name" value="PHD FINGER PROTEINS"/>
    <property type="match status" value="1"/>
</dbReference>
<dbReference type="GO" id="GO:0008270">
    <property type="term" value="F:zinc ion binding"/>
    <property type="evidence" value="ECO:0007669"/>
    <property type="project" value="UniProtKB-KW"/>
</dbReference>
<feature type="domain" description="PHD-type" evidence="6">
    <location>
        <begin position="1"/>
        <end position="52"/>
    </location>
</feature>
<dbReference type="Gene3D" id="3.30.40.10">
    <property type="entry name" value="Zinc/RING finger domain, C3HC4 (zinc finger)"/>
    <property type="match status" value="1"/>
</dbReference>
<evidence type="ECO:0000313" key="8">
    <source>
        <dbReference type="Proteomes" id="UP000489600"/>
    </source>
</evidence>
<evidence type="ECO:0000256" key="3">
    <source>
        <dbReference type="ARBA" id="ARBA00022833"/>
    </source>
</evidence>
<protein>
    <recommendedName>
        <fullName evidence="6">PHD-type domain-containing protein</fullName>
    </recommendedName>
</protein>
<dbReference type="OrthoDB" id="20839at2759"/>
<keyword evidence="1" id="KW-0479">Metal-binding</keyword>
<evidence type="ECO:0000256" key="4">
    <source>
        <dbReference type="PROSITE-ProRule" id="PRU00146"/>
    </source>
</evidence>
<dbReference type="CDD" id="cd15492">
    <property type="entry name" value="PHD_BRPF_JADE_like"/>
    <property type="match status" value="1"/>
</dbReference>
<feature type="transmembrane region" description="Helical" evidence="5">
    <location>
        <begin position="126"/>
        <end position="148"/>
    </location>
</feature>
<dbReference type="GO" id="GO:0006357">
    <property type="term" value="P:regulation of transcription by RNA polymerase II"/>
    <property type="evidence" value="ECO:0007669"/>
    <property type="project" value="TreeGrafter"/>
</dbReference>
<keyword evidence="3" id="KW-0862">Zinc</keyword>
<dbReference type="InterPro" id="IPR019787">
    <property type="entry name" value="Znf_PHD-finger"/>
</dbReference>